<evidence type="ECO:0000256" key="4">
    <source>
        <dbReference type="ARBA" id="ARBA00013029"/>
    </source>
</evidence>
<evidence type="ECO:0000256" key="3">
    <source>
        <dbReference type="ARBA" id="ARBA00007330"/>
    </source>
</evidence>
<feature type="region of interest" description="Disordered" evidence="14">
    <location>
        <begin position="661"/>
        <end position="700"/>
    </location>
</feature>
<evidence type="ECO:0000256" key="2">
    <source>
        <dbReference type="ARBA" id="ARBA00004173"/>
    </source>
</evidence>
<feature type="domain" description="Alpha-glycerophosphate oxidase C-terminal" evidence="16">
    <location>
        <begin position="485"/>
        <end position="611"/>
    </location>
</feature>
<name>A0A3N4HH34_ASCIM</name>
<proteinExistence type="inferred from homology"/>
<dbReference type="PANTHER" id="PTHR11985:SF15">
    <property type="entry name" value="GLYCEROL-3-PHOSPHATE DEHYDROGENASE, MITOCHONDRIAL"/>
    <property type="match status" value="1"/>
</dbReference>
<reference evidence="17 18" key="1">
    <citation type="journal article" date="2018" name="Nat. Ecol. Evol.">
        <title>Pezizomycetes genomes reveal the molecular basis of ectomycorrhizal truffle lifestyle.</title>
        <authorList>
            <person name="Murat C."/>
            <person name="Payen T."/>
            <person name="Noel B."/>
            <person name="Kuo A."/>
            <person name="Morin E."/>
            <person name="Chen J."/>
            <person name="Kohler A."/>
            <person name="Krizsan K."/>
            <person name="Balestrini R."/>
            <person name="Da Silva C."/>
            <person name="Montanini B."/>
            <person name="Hainaut M."/>
            <person name="Levati E."/>
            <person name="Barry K.W."/>
            <person name="Belfiori B."/>
            <person name="Cichocki N."/>
            <person name="Clum A."/>
            <person name="Dockter R.B."/>
            <person name="Fauchery L."/>
            <person name="Guy J."/>
            <person name="Iotti M."/>
            <person name="Le Tacon F."/>
            <person name="Lindquist E.A."/>
            <person name="Lipzen A."/>
            <person name="Malagnac F."/>
            <person name="Mello A."/>
            <person name="Molinier V."/>
            <person name="Miyauchi S."/>
            <person name="Poulain J."/>
            <person name="Riccioni C."/>
            <person name="Rubini A."/>
            <person name="Sitrit Y."/>
            <person name="Splivallo R."/>
            <person name="Traeger S."/>
            <person name="Wang M."/>
            <person name="Zifcakova L."/>
            <person name="Wipf D."/>
            <person name="Zambonelli A."/>
            <person name="Paolocci F."/>
            <person name="Nowrousian M."/>
            <person name="Ottonello S."/>
            <person name="Baldrian P."/>
            <person name="Spatafora J.W."/>
            <person name="Henrissat B."/>
            <person name="Nagy L.G."/>
            <person name="Aury J.M."/>
            <person name="Wincker P."/>
            <person name="Grigoriev I.V."/>
            <person name="Bonfante P."/>
            <person name="Martin F.M."/>
        </authorList>
    </citation>
    <scope>NUCLEOTIDE SEQUENCE [LARGE SCALE GENOMIC DNA]</scope>
    <source>
        <strain evidence="17 18">RN42</strain>
    </source>
</reference>
<keyword evidence="18" id="KW-1185">Reference proteome</keyword>
<feature type="compositionally biased region" description="Basic and acidic residues" evidence="14">
    <location>
        <begin position="687"/>
        <end position="700"/>
    </location>
</feature>
<dbReference type="PROSITE" id="PS00977">
    <property type="entry name" value="FAD_G3PDH_1"/>
    <property type="match status" value="1"/>
</dbReference>
<keyword evidence="8" id="KW-0274">FAD</keyword>
<dbReference type="SUPFAM" id="SSF51905">
    <property type="entry name" value="FAD/NAD(P)-binding domain"/>
    <property type="match status" value="1"/>
</dbReference>
<keyword evidence="7" id="KW-0677">Repeat</keyword>
<dbReference type="Pfam" id="PF16901">
    <property type="entry name" value="DAO_C"/>
    <property type="match status" value="1"/>
</dbReference>
<dbReference type="Gene3D" id="3.50.50.60">
    <property type="entry name" value="FAD/NAD(P)-binding domain"/>
    <property type="match status" value="1"/>
</dbReference>
<dbReference type="STRING" id="1160509.A0A3N4HH34"/>
<dbReference type="Pfam" id="PF01266">
    <property type="entry name" value="DAO"/>
    <property type="match status" value="1"/>
</dbReference>
<dbReference type="GO" id="GO:0005739">
    <property type="term" value="C:mitochondrion"/>
    <property type="evidence" value="ECO:0007669"/>
    <property type="project" value="UniProtKB-SubCell"/>
</dbReference>
<keyword evidence="11 13" id="KW-0560">Oxidoreductase</keyword>
<dbReference type="SUPFAM" id="SSF54373">
    <property type="entry name" value="FAD-linked reductases, C-terminal domain"/>
    <property type="match status" value="1"/>
</dbReference>
<keyword evidence="5 13" id="KW-0285">Flavoprotein</keyword>
<dbReference type="PRINTS" id="PR01001">
    <property type="entry name" value="FADG3PDH"/>
</dbReference>
<evidence type="ECO:0000313" key="17">
    <source>
        <dbReference type="EMBL" id="RPA71651.1"/>
    </source>
</evidence>
<dbReference type="Gene3D" id="1.10.8.870">
    <property type="entry name" value="Alpha-glycerophosphate oxidase, cap domain"/>
    <property type="match status" value="1"/>
</dbReference>
<dbReference type="OrthoDB" id="264015at2759"/>
<comment type="catalytic activity">
    <reaction evidence="13">
        <text>a quinone + sn-glycerol 3-phosphate = dihydroxyacetone phosphate + a quinol</text>
        <dbReference type="Rhea" id="RHEA:18977"/>
        <dbReference type="ChEBI" id="CHEBI:24646"/>
        <dbReference type="ChEBI" id="CHEBI:57597"/>
        <dbReference type="ChEBI" id="CHEBI:57642"/>
        <dbReference type="ChEBI" id="CHEBI:132124"/>
        <dbReference type="EC" id="1.1.5.3"/>
    </reaction>
</comment>
<keyword evidence="12" id="KW-0496">Mitochondrion</keyword>
<evidence type="ECO:0000256" key="1">
    <source>
        <dbReference type="ARBA" id="ARBA00001974"/>
    </source>
</evidence>
<evidence type="ECO:0000256" key="10">
    <source>
        <dbReference type="ARBA" id="ARBA00022946"/>
    </source>
</evidence>
<evidence type="ECO:0000313" key="18">
    <source>
        <dbReference type="Proteomes" id="UP000275078"/>
    </source>
</evidence>
<evidence type="ECO:0000256" key="7">
    <source>
        <dbReference type="ARBA" id="ARBA00022737"/>
    </source>
</evidence>
<dbReference type="GO" id="GO:0004368">
    <property type="term" value="F:glycerol-3-phosphate dehydrogenase (quinone) activity"/>
    <property type="evidence" value="ECO:0007669"/>
    <property type="project" value="UniProtKB-EC"/>
</dbReference>
<evidence type="ECO:0000256" key="12">
    <source>
        <dbReference type="ARBA" id="ARBA00023128"/>
    </source>
</evidence>
<dbReference type="PROSITE" id="PS00978">
    <property type="entry name" value="FAD_G3PDH_2"/>
    <property type="match status" value="1"/>
</dbReference>
<dbReference type="GO" id="GO:0046872">
    <property type="term" value="F:metal ion binding"/>
    <property type="evidence" value="ECO:0007669"/>
    <property type="project" value="UniProtKB-KW"/>
</dbReference>
<dbReference type="InterPro" id="IPR031656">
    <property type="entry name" value="DAO_C"/>
</dbReference>
<feature type="domain" description="FAD dependent oxidoreductase" evidence="15">
    <location>
        <begin position="74"/>
        <end position="441"/>
    </location>
</feature>
<dbReference type="GO" id="GO:0006072">
    <property type="term" value="P:glycerol-3-phosphate metabolic process"/>
    <property type="evidence" value="ECO:0007669"/>
    <property type="project" value="UniProtKB-UniRule"/>
</dbReference>
<dbReference type="InterPro" id="IPR038299">
    <property type="entry name" value="DAO_C_sf"/>
</dbReference>
<organism evidence="17 18">
    <name type="scientific">Ascobolus immersus RN42</name>
    <dbReference type="NCBI Taxonomy" id="1160509"/>
    <lineage>
        <taxon>Eukaryota</taxon>
        <taxon>Fungi</taxon>
        <taxon>Dikarya</taxon>
        <taxon>Ascomycota</taxon>
        <taxon>Pezizomycotina</taxon>
        <taxon>Pezizomycetes</taxon>
        <taxon>Pezizales</taxon>
        <taxon>Ascobolaceae</taxon>
        <taxon>Ascobolus</taxon>
    </lineage>
</organism>
<evidence type="ECO:0000256" key="8">
    <source>
        <dbReference type="ARBA" id="ARBA00022827"/>
    </source>
</evidence>
<dbReference type="EMBL" id="ML119909">
    <property type="protein sequence ID" value="RPA71651.1"/>
    <property type="molecule type" value="Genomic_DNA"/>
</dbReference>
<dbReference type="Gene3D" id="3.30.9.10">
    <property type="entry name" value="D-Amino Acid Oxidase, subunit A, domain 2"/>
    <property type="match status" value="1"/>
</dbReference>
<evidence type="ECO:0000256" key="13">
    <source>
        <dbReference type="RuleBase" id="RU361217"/>
    </source>
</evidence>
<dbReference type="InterPro" id="IPR036188">
    <property type="entry name" value="FAD/NAD-bd_sf"/>
</dbReference>
<evidence type="ECO:0000256" key="9">
    <source>
        <dbReference type="ARBA" id="ARBA00022837"/>
    </source>
</evidence>
<evidence type="ECO:0000259" key="16">
    <source>
        <dbReference type="Pfam" id="PF16901"/>
    </source>
</evidence>
<dbReference type="FunFam" id="1.10.8.870:FF:000001">
    <property type="entry name" value="Glycerol-3-phosphate dehydrogenase"/>
    <property type="match status" value="1"/>
</dbReference>
<dbReference type="FunFam" id="3.30.9.10:FF:000001">
    <property type="entry name" value="Glycerol-3-phosphate dehydrogenase"/>
    <property type="match status" value="1"/>
</dbReference>
<comment type="similarity">
    <text evidence="3 13">Belongs to the FAD-dependent glycerol-3-phosphate dehydrogenase family.</text>
</comment>
<sequence>MASRFLPRATKPLLYTTALATTTYTLYRTTRHSLDSIDTTTSPHNLSPPSYLPLPSRLEQFRKLQSTSSDSPYDLVIIGGGATGCGIAVDAASRGLKVALVERDDFSSGTSSKSTKLVHGGVRYLEKAVKELDWNQYELVKEALKERAVFLKTAPHLSMSLPIMLPIYTWWKLPYFWAGTKFYDFLAGGENLESSYFLTRSKALTAFPMLKKEGLVGSLVYYDGSHNDSRMNVALATTAAQYGATIVNHAEVVELTKDKDGRINGVVVKDVLDDKAKAFSVASKGVINATGPYTDSIRHLDTPTADPIVAPSSGTHLVLPGYYSPLHMGLIDPSTSDGRVIFFLPWQGNTIAGTTDSPTDITQHPLPKDAEIDWILAEVRRYLSPEINVRRGDVLAAWTGIRPLVKDPNAKNTESLVRNHLLHVSENGLLTIAGGKWTTYRQMAEETVDLAIDTFNLHPSPPTSGFSPTGFPLDPRLPFSQDGRSITTNVPLTGAHGYSENLFISLIQSHGLDTTVARHLAHSYGTRAHAVAQLSAPTGLRFPVRGERLSELYPFVDGEVRYCVREEYAQTASDILARRTRLAFLNVQAALEALPRVVDIMAEELHWDGRRKEREWRETVSFLESMGLPSELRGVSRKAVENGIVAKLGAEYSRHLGTAKERGSFGVEGTESRAGEGKNEGQLGEPIGREAEGRKRNGGV</sequence>
<dbReference type="PANTHER" id="PTHR11985">
    <property type="entry name" value="GLYCEROL-3-PHOSPHATE DEHYDROGENASE"/>
    <property type="match status" value="1"/>
</dbReference>
<evidence type="ECO:0000256" key="5">
    <source>
        <dbReference type="ARBA" id="ARBA00022630"/>
    </source>
</evidence>
<dbReference type="EC" id="1.1.5.3" evidence="4 13"/>
<keyword evidence="9" id="KW-0106">Calcium</keyword>
<dbReference type="InterPro" id="IPR000447">
    <property type="entry name" value="G3P_DH_FAD-dep"/>
</dbReference>
<comment type="subcellular location">
    <subcellularLocation>
        <location evidence="2">Mitochondrion</location>
    </subcellularLocation>
</comment>
<evidence type="ECO:0000256" key="11">
    <source>
        <dbReference type="ARBA" id="ARBA00023002"/>
    </source>
</evidence>
<keyword evidence="6" id="KW-0479">Metal-binding</keyword>
<accession>A0A3N4HH34</accession>
<comment type="cofactor">
    <cofactor evidence="1 13">
        <name>FAD</name>
        <dbReference type="ChEBI" id="CHEBI:57692"/>
    </cofactor>
</comment>
<keyword evidence="10" id="KW-0809">Transit peptide</keyword>
<evidence type="ECO:0000259" key="15">
    <source>
        <dbReference type="Pfam" id="PF01266"/>
    </source>
</evidence>
<dbReference type="InterPro" id="IPR006076">
    <property type="entry name" value="FAD-dep_OxRdtase"/>
</dbReference>
<dbReference type="Proteomes" id="UP000275078">
    <property type="component" value="Unassembled WGS sequence"/>
</dbReference>
<gene>
    <name evidence="17" type="ORF">BJ508DRAFT_367652</name>
</gene>
<evidence type="ECO:0000256" key="14">
    <source>
        <dbReference type="SAM" id="MobiDB-lite"/>
    </source>
</evidence>
<dbReference type="AlphaFoldDB" id="A0A3N4HH34"/>
<protein>
    <recommendedName>
        <fullName evidence="4 13">Glycerol-3-phosphate dehydrogenase</fullName>
        <ecNumber evidence="4 13">1.1.5.3</ecNumber>
    </recommendedName>
</protein>
<evidence type="ECO:0000256" key="6">
    <source>
        <dbReference type="ARBA" id="ARBA00022723"/>
    </source>
</evidence>
<feature type="compositionally biased region" description="Basic and acidic residues" evidence="14">
    <location>
        <begin position="670"/>
        <end position="679"/>
    </location>
</feature>